<dbReference type="RefSeq" id="WP_010767849.1">
    <property type="nucleotide sequence ID" value="NZ_ASWE01000003.1"/>
</dbReference>
<dbReference type="HOGENOM" id="CLU_072531_6_0_9"/>
<accession>R3WBI6</accession>
<dbReference type="SUPFAM" id="SSF55804">
    <property type="entry name" value="Phoshotransferase/anion transport protein"/>
    <property type="match status" value="1"/>
</dbReference>
<keyword evidence="3" id="KW-1185">Reference proteome</keyword>
<protein>
    <recommendedName>
        <fullName evidence="1">PTS EIIA type-2 domain-containing protein</fullName>
    </recommendedName>
</protein>
<dbReference type="PANTHER" id="PTHR47738:SF3">
    <property type="entry name" value="PHOSPHOTRANSFERASE SYSTEM MANNITOL_FRUCTOSE-SPECIFIC IIA DOMAIN CONTAINING PROTEIN"/>
    <property type="match status" value="1"/>
</dbReference>
<dbReference type="InterPro" id="IPR002178">
    <property type="entry name" value="PTS_EIIA_type-2_dom"/>
</dbReference>
<evidence type="ECO:0000313" key="3">
    <source>
        <dbReference type="Proteomes" id="UP000013785"/>
    </source>
</evidence>
<evidence type="ECO:0000313" key="2">
    <source>
        <dbReference type="EMBL" id="EOL45291.1"/>
    </source>
</evidence>
<name>R3WBI6_9ENTE</name>
<proteinExistence type="predicted"/>
<comment type="caution">
    <text evidence="2">The sequence shown here is derived from an EMBL/GenBank/DDBJ whole genome shotgun (WGS) entry which is preliminary data.</text>
</comment>
<dbReference type="Gene3D" id="3.40.930.10">
    <property type="entry name" value="Mannitol-specific EII, Chain A"/>
    <property type="match status" value="1"/>
</dbReference>
<organism evidence="2 3">
    <name type="scientific">Enterococcus phoeniculicola ATCC BAA-412</name>
    <dbReference type="NCBI Taxonomy" id="1158610"/>
    <lineage>
        <taxon>Bacteria</taxon>
        <taxon>Bacillati</taxon>
        <taxon>Bacillota</taxon>
        <taxon>Bacilli</taxon>
        <taxon>Lactobacillales</taxon>
        <taxon>Enterococcaceae</taxon>
        <taxon>Enterococcus</taxon>
    </lineage>
</organism>
<sequence length="151" mass="17342">MFFDHQIALVKKTPKTTEEAFELLSNELLKNHCVTDDFYKNIVQREKTFPTGLKINDIGVAIPHTDSQYVTNSQIAFMSLENPLSFIEMGTNDKEIKVSLLFMLALKEPHEQLEMLQSLIEMFQMPGVLESLLTVNTVEEYLAIIKNYGLR</sequence>
<dbReference type="InterPro" id="IPR051541">
    <property type="entry name" value="PTS_SugarTrans_NitroReg"/>
</dbReference>
<dbReference type="eggNOG" id="COG1762">
    <property type="taxonomic scope" value="Bacteria"/>
</dbReference>
<feature type="domain" description="PTS EIIA type-2" evidence="1">
    <location>
        <begin position="1"/>
        <end position="148"/>
    </location>
</feature>
<dbReference type="PROSITE" id="PS51094">
    <property type="entry name" value="PTS_EIIA_TYPE_2"/>
    <property type="match status" value="1"/>
</dbReference>
<dbReference type="PANTHER" id="PTHR47738">
    <property type="entry name" value="PTS SYSTEM FRUCTOSE-LIKE EIIA COMPONENT-RELATED"/>
    <property type="match status" value="1"/>
</dbReference>
<dbReference type="CDD" id="cd00211">
    <property type="entry name" value="PTS_IIA_fru"/>
    <property type="match status" value="1"/>
</dbReference>
<gene>
    <name evidence="2" type="ORF">UC3_01181</name>
</gene>
<dbReference type="InterPro" id="IPR016152">
    <property type="entry name" value="PTrfase/Anion_transptr"/>
</dbReference>
<dbReference type="PATRIC" id="fig|1158610.3.peg.1156"/>
<reference evidence="2 3" key="1">
    <citation type="submission" date="2013-02" db="EMBL/GenBank/DDBJ databases">
        <title>The Genome Sequence of Enterococcus phoeniculicola BAA-412.</title>
        <authorList>
            <consortium name="The Broad Institute Genome Sequencing Platform"/>
            <consortium name="The Broad Institute Genome Sequencing Center for Infectious Disease"/>
            <person name="Earl A.M."/>
            <person name="Gilmore M.S."/>
            <person name="Lebreton F."/>
            <person name="Walker B."/>
            <person name="Young S.K."/>
            <person name="Zeng Q."/>
            <person name="Gargeya S."/>
            <person name="Fitzgerald M."/>
            <person name="Haas B."/>
            <person name="Abouelleil A."/>
            <person name="Alvarado L."/>
            <person name="Arachchi H.M."/>
            <person name="Berlin A.M."/>
            <person name="Chapman S.B."/>
            <person name="Dewar J."/>
            <person name="Goldberg J."/>
            <person name="Griggs A."/>
            <person name="Gujja S."/>
            <person name="Hansen M."/>
            <person name="Howarth C."/>
            <person name="Imamovic A."/>
            <person name="Larimer J."/>
            <person name="McCowan C."/>
            <person name="Murphy C."/>
            <person name="Neiman D."/>
            <person name="Pearson M."/>
            <person name="Priest M."/>
            <person name="Roberts A."/>
            <person name="Saif S."/>
            <person name="Shea T."/>
            <person name="Sisk P."/>
            <person name="Sykes S."/>
            <person name="Wortman J."/>
            <person name="Nusbaum C."/>
            <person name="Birren B."/>
        </authorList>
    </citation>
    <scope>NUCLEOTIDE SEQUENCE [LARGE SCALE GENOMIC DNA]</scope>
    <source>
        <strain evidence="2 3">ATCC BAA-412</strain>
    </source>
</reference>
<dbReference type="EMBL" id="AJAT01000012">
    <property type="protein sequence ID" value="EOL45291.1"/>
    <property type="molecule type" value="Genomic_DNA"/>
</dbReference>
<evidence type="ECO:0000259" key="1">
    <source>
        <dbReference type="PROSITE" id="PS51094"/>
    </source>
</evidence>
<dbReference type="AlphaFoldDB" id="R3WBI6"/>
<dbReference type="Proteomes" id="UP000013785">
    <property type="component" value="Unassembled WGS sequence"/>
</dbReference>
<dbReference type="OrthoDB" id="370976at2"/>
<dbReference type="Pfam" id="PF00359">
    <property type="entry name" value="PTS_EIIA_2"/>
    <property type="match status" value="1"/>
</dbReference>
<dbReference type="STRING" id="154621.RV11_GL000809"/>